<organism evidence="3 4">
    <name type="scientific">Mucilaginibacter gotjawali</name>
    <dbReference type="NCBI Taxonomy" id="1550579"/>
    <lineage>
        <taxon>Bacteria</taxon>
        <taxon>Pseudomonadati</taxon>
        <taxon>Bacteroidota</taxon>
        <taxon>Sphingobacteriia</taxon>
        <taxon>Sphingobacteriales</taxon>
        <taxon>Sphingobacteriaceae</taxon>
        <taxon>Mucilaginibacter</taxon>
    </lineage>
</organism>
<sequence>MIVSSQLKKKSNKMKKLALLSAIAISGFMINTANAQIGVRVGIGFAPQRAIYATYPAAVQTPVNEDGDDYYYLPDLGVYYNVTDQYYVYFDGNEWITAEYLPGAYRDYDWRNARRFEVRANRPYMHDDVYRSRYEGVRFEGWAHRDGDHFDGGYANRGDRDGYRDFDRDHYRYTQPAPYNRDNDHRFDGDRRAFSQPVQERRDHRGFDNRDQGFNRQPVQQNRDNNHGFDNRGQGFDNYQNDRNRGNDNRGQGADNRQNDRNRGNDNRGVDAHYGQNDHQNGDANRRMAKF</sequence>
<feature type="region of interest" description="Disordered" evidence="1">
    <location>
        <begin position="172"/>
        <end position="291"/>
    </location>
</feature>
<keyword evidence="4" id="KW-1185">Reference proteome</keyword>
<feature type="compositionally biased region" description="Basic and acidic residues" evidence="1">
    <location>
        <begin position="181"/>
        <end position="213"/>
    </location>
</feature>
<evidence type="ECO:0000313" key="3">
    <source>
        <dbReference type="EMBL" id="BAU54382.1"/>
    </source>
</evidence>
<protein>
    <submittedName>
        <fullName evidence="3">Uncharacterized protein</fullName>
    </submittedName>
</protein>
<gene>
    <name evidence="3" type="ORF">MgSA37_02558</name>
</gene>
<feature type="compositionally biased region" description="Basic and acidic residues" evidence="1">
    <location>
        <begin position="257"/>
        <end position="271"/>
    </location>
</feature>
<accession>A0A0X8X248</accession>
<name>A0A0X8X248_9SPHI</name>
<feature type="compositionally biased region" description="Basic and acidic residues" evidence="1">
    <location>
        <begin position="280"/>
        <end position="291"/>
    </location>
</feature>
<dbReference type="EMBL" id="AP017313">
    <property type="protein sequence ID" value="BAU54382.1"/>
    <property type="molecule type" value="Genomic_DNA"/>
</dbReference>
<reference evidence="3 4" key="1">
    <citation type="submission" date="2015-12" db="EMBL/GenBank/DDBJ databases">
        <title>Genome sequence of Mucilaginibacter gotjawali.</title>
        <authorList>
            <person name="Lee J.S."/>
            <person name="Lee K.C."/>
            <person name="Kim K.K."/>
            <person name="Lee B.W."/>
        </authorList>
    </citation>
    <scope>NUCLEOTIDE SEQUENCE [LARGE SCALE GENOMIC DNA]</scope>
    <source>
        <strain evidence="3 4">SA3-7</strain>
    </source>
</reference>
<dbReference type="KEGG" id="mgot:MgSA37_02558"/>
<evidence type="ECO:0000313" key="4">
    <source>
        <dbReference type="Proteomes" id="UP000218263"/>
    </source>
</evidence>
<feature type="signal peptide" evidence="2">
    <location>
        <begin position="1"/>
        <end position="35"/>
    </location>
</feature>
<dbReference type="Proteomes" id="UP000218263">
    <property type="component" value="Chromosome"/>
</dbReference>
<evidence type="ECO:0000256" key="1">
    <source>
        <dbReference type="SAM" id="MobiDB-lite"/>
    </source>
</evidence>
<feature type="chain" id="PRO_5007071395" evidence="2">
    <location>
        <begin position="36"/>
        <end position="291"/>
    </location>
</feature>
<keyword evidence="2" id="KW-0732">Signal</keyword>
<feature type="compositionally biased region" description="Polar residues" evidence="1">
    <location>
        <begin position="214"/>
        <end position="223"/>
    </location>
</feature>
<dbReference type="AlphaFoldDB" id="A0A0X8X248"/>
<proteinExistence type="predicted"/>
<evidence type="ECO:0000256" key="2">
    <source>
        <dbReference type="SAM" id="SignalP"/>
    </source>
</evidence>